<proteinExistence type="inferred from homology"/>
<dbReference type="SUPFAM" id="SSF56935">
    <property type="entry name" value="Porins"/>
    <property type="match status" value="1"/>
</dbReference>
<evidence type="ECO:0000256" key="6">
    <source>
        <dbReference type="ARBA" id="ARBA00023237"/>
    </source>
</evidence>
<dbReference type="InterPro" id="IPR036942">
    <property type="entry name" value="Beta-barrel_TonB_sf"/>
</dbReference>
<evidence type="ECO:0000313" key="11">
    <source>
        <dbReference type="EMBL" id="WET66230.1"/>
    </source>
</evidence>
<dbReference type="InterPro" id="IPR023997">
    <property type="entry name" value="TonB-dep_OMP_SusC/RagA_CS"/>
</dbReference>
<dbReference type="InterPro" id="IPR037066">
    <property type="entry name" value="Plug_dom_sf"/>
</dbReference>
<dbReference type="NCBIfam" id="TIGR04056">
    <property type="entry name" value="OMP_RagA_SusC"/>
    <property type="match status" value="1"/>
</dbReference>
<name>A0A173VE40_PARDI</name>
<sequence>MEKRIQTVNKSPIRYKQITHLIFLICFAFYNIVAYAAPGAIKGKVTGTDGYGIAGVNVIEKGTTNGVITDVEGNWTLNLTTENPILSFSFIGYKSQETPVGNKTVLNIILIEDVEVLDEVVVVGYGTQKKKDLTGAIASVSSEDLGKTPTSSFDQSLQGKIPGVQVTQTTGAPGGNINIMVRGISSISGSNSPLYVIDGYPIGNGGGGSNMSAFANNSYTANGMANSTMEKINPLSTINPSDIESIEILKDASATAIYGSRGANGVVLITTKRGKVGKTTINIDASIGVQQVAHKVDLLSPREYAAYVAEGRDNAWIYAGGKASDPNDVRTSNTWVRPEFRNPELLPNEGTDWQDAIFRLATVQNYQLSATGGTENIKYMVSLGFFDQDGIVIGSDYQRFNIRSNIDAQLTKHLKFGSNIAASYGYGDFARTEGVLGQRGMIQCALGMNPLLPIYAEDRSYNSEFGDPMGAPIENPLFIAENFSDKREKKDVIVNNYLDYEFMHGLNFKTTFGLSFNLNETNLWKSSQIGNWAEKASPATAASIDKKGLSWVNENTLTYKKVFNEKHDLNVVAGFTVEKNTYKQLSAGATDFPTDYVHYLSAGTINTGTHFKNESSMVSLLARANYVYDNKYMLTATVRRDGSSRFGSNNRWGTFPSISVGYRISEETFMKNLRALSNLKIRASYGVSGNNNIGDYRQIALLGISNYANANKIYPGLAPSTLANNDLTWEKSKQTDIGIDLGLFQNRISIIADWYYNLKTDLLLNVNLPIASGFGSSMQNVGEIENKGFEFALNTVNIDTKDFSWNTSFNISTNKNKVKKLATENGRIISDKYITEVGQSISSFYLMHVVGVFKDEEDVKKGPIYTPNTQPGDLKFEDVDGNGKITTADKTIVGSPFPDFTWGLTNSFRYKNLTLSVFINGSHGAENYFGAGEVIMNLAGVQNQSALINDRWKSSENPGNGFIPRAIRSDYALGQSASSRYIFDASYVRIKDITLSYDFPLEMLSKIRMKGLNAYFNISNVYTFTKGYPGYDPEASQSGDSVTSAGMDGGVYPTPRVYTLGLKVAF</sequence>
<dbReference type="Gene3D" id="2.60.40.1120">
    <property type="entry name" value="Carboxypeptidase-like, regulatory domain"/>
    <property type="match status" value="1"/>
</dbReference>
<dbReference type="EMBL" id="CYXP01000007">
    <property type="protein sequence ID" value="CUN25060.1"/>
    <property type="molecule type" value="Genomic_DNA"/>
</dbReference>
<dbReference type="SUPFAM" id="SSF49464">
    <property type="entry name" value="Carboxypeptidase regulatory domain-like"/>
    <property type="match status" value="1"/>
</dbReference>
<protein>
    <submittedName>
        <fullName evidence="10">Outer membrane cobalamin receptor protein</fullName>
    </submittedName>
    <submittedName>
        <fullName evidence="11">TonB-dependent receptor</fullName>
    </submittedName>
</protein>
<keyword evidence="4 7" id="KW-0812">Transmembrane</keyword>
<reference evidence="11" key="2">
    <citation type="submission" date="2023-03" db="EMBL/GenBank/DDBJ databases">
        <title>Parabacteroides distasonis, a bacteria resistant against UC.</title>
        <authorList>
            <person name="Dai W."/>
        </authorList>
    </citation>
    <scope>NUCLEOTIDE SEQUENCE</scope>
    <source>
        <strain evidence="11">F1-28</strain>
    </source>
</reference>
<feature type="transmembrane region" description="Helical" evidence="8">
    <location>
        <begin position="21"/>
        <end position="41"/>
    </location>
</feature>
<keyword evidence="2 7" id="KW-0813">Transport</keyword>
<keyword evidence="10" id="KW-0675">Receptor</keyword>
<dbReference type="Gene3D" id="2.170.130.10">
    <property type="entry name" value="TonB-dependent receptor, plug domain"/>
    <property type="match status" value="1"/>
</dbReference>
<dbReference type="Proteomes" id="UP001221009">
    <property type="component" value="Chromosome"/>
</dbReference>
<evidence type="ECO:0000256" key="4">
    <source>
        <dbReference type="ARBA" id="ARBA00022692"/>
    </source>
</evidence>
<evidence type="ECO:0000256" key="2">
    <source>
        <dbReference type="ARBA" id="ARBA00022448"/>
    </source>
</evidence>
<keyword evidence="6 7" id="KW-0998">Cell outer membrane</keyword>
<evidence type="ECO:0000256" key="5">
    <source>
        <dbReference type="ARBA" id="ARBA00023136"/>
    </source>
</evidence>
<comment type="similarity">
    <text evidence="7">Belongs to the TonB-dependent receptor family.</text>
</comment>
<dbReference type="EMBL" id="CP120353">
    <property type="protein sequence ID" value="WET66230.1"/>
    <property type="molecule type" value="Genomic_DNA"/>
</dbReference>
<dbReference type="InterPro" id="IPR008969">
    <property type="entry name" value="CarboxyPept-like_regulatory"/>
</dbReference>
<accession>A0A173VE40</accession>
<dbReference type="InterPro" id="IPR023996">
    <property type="entry name" value="TonB-dep_OMP_SusC/RagA"/>
</dbReference>
<reference evidence="10 12" key="1">
    <citation type="submission" date="2015-09" db="EMBL/GenBank/DDBJ databases">
        <authorList>
            <consortium name="Pathogen Informatics"/>
        </authorList>
    </citation>
    <scope>NUCLEOTIDE SEQUENCE [LARGE SCALE GENOMIC DNA]</scope>
    <source>
        <strain evidence="10 12">2789STDY5608872</strain>
    </source>
</reference>
<dbReference type="AlphaFoldDB" id="A0A173VE40"/>
<dbReference type="NCBIfam" id="TIGR04057">
    <property type="entry name" value="SusC_RagA_signa"/>
    <property type="match status" value="1"/>
</dbReference>
<dbReference type="InterPro" id="IPR039426">
    <property type="entry name" value="TonB-dep_rcpt-like"/>
</dbReference>
<organism evidence="10 12">
    <name type="scientific">Parabacteroides distasonis</name>
    <dbReference type="NCBI Taxonomy" id="823"/>
    <lineage>
        <taxon>Bacteria</taxon>
        <taxon>Pseudomonadati</taxon>
        <taxon>Bacteroidota</taxon>
        <taxon>Bacteroidia</taxon>
        <taxon>Bacteroidales</taxon>
        <taxon>Tannerellaceae</taxon>
        <taxon>Parabacteroides</taxon>
    </lineage>
</organism>
<keyword evidence="3 7" id="KW-1134">Transmembrane beta strand</keyword>
<dbReference type="PROSITE" id="PS52016">
    <property type="entry name" value="TONB_DEPENDENT_REC_3"/>
    <property type="match status" value="1"/>
</dbReference>
<dbReference type="Gene3D" id="2.40.170.20">
    <property type="entry name" value="TonB-dependent receptor, beta-barrel domain"/>
    <property type="match status" value="1"/>
</dbReference>
<keyword evidence="8" id="KW-1133">Transmembrane helix</keyword>
<keyword evidence="5 7" id="KW-0472">Membrane</keyword>
<evidence type="ECO:0000256" key="7">
    <source>
        <dbReference type="PROSITE-ProRule" id="PRU01360"/>
    </source>
</evidence>
<dbReference type="GO" id="GO:0009279">
    <property type="term" value="C:cell outer membrane"/>
    <property type="evidence" value="ECO:0007669"/>
    <property type="project" value="UniProtKB-SubCell"/>
</dbReference>
<dbReference type="Pfam" id="PF13715">
    <property type="entry name" value="CarbopepD_reg_2"/>
    <property type="match status" value="1"/>
</dbReference>
<evidence type="ECO:0000259" key="9">
    <source>
        <dbReference type="Pfam" id="PF07715"/>
    </source>
</evidence>
<feature type="domain" description="TonB-dependent receptor plug" evidence="9">
    <location>
        <begin position="129"/>
        <end position="266"/>
    </location>
</feature>
<gene>
    <name evidence="10" type="ORF">ERS852429_02889</name>
    <name evidence="11" type="ORF">P2T59_09615</name>
</gene>
<evidence type="ECO:0000313" key="12">
    <source>
        <dbReference type="Proteomes" id="UP000095591"/>
    </source>
</evidence>
<evidence type="ECO:0000256" key="8">
    <source>
        <dbReference type="SAM" id="Phobius"/>
    </source>
</evidence>
<comment type="subcellular location">
    <subcellularLocation>
        <location evidence="1 7">Cell outer membrane</location>
        <topology evidence="1 7">Multi-pass membrane protein</topology>
    </subcellularLocation>
</comment>
<evidence type="ECO:0000313" key="10">
    <source>
        <dbReference type="EMBL" id="CUN25060.1"/>
    </source>
</evidence>
<dbReference type="RefSeq" id="WP_057319777.1">
    <property type="nucleotide sequence ID" value="NZ_BAABYH010000001.1"/>
</dbReference>
<dbReference type="Pfam" id="PF07715">
    <property type="entry name" value="Plug"/>
    <property type="match status" value="1"/>
</dbReference>
<evidence type="ECO:0000256" key="3">
    <source>
        <dbReference type="ARBA" id="ARBA00022452"/>
    </source>
</evidence>
<evidence type="ECO:0000256" key="1">
    <source>
        <dbReference type="ARBA" id="ARBA00004571"/>
    </source>
</evidence>
<dbReference type="InterPro" id="IPR012910">
    <property type="entry name" value="Plug_dom"/>
</dbReference>
<dbReference type="Proteomes" id="UP000095591">
    <property type="component" value="Unassembled WGS sequence"/>
</dbReference>